<name>A0ABR8Q842_9CLOT</name>
<organism evidence="6 7">
    <name type="scientific">Clostridium gallinarum</name>
    <dbReference type="NCBI Taxonomy" id="2762246"/>
    <lineage>
        <taxon>Bacteria</taxon>
        <taxon>Bacillati</taxon>
        <taxon>Bacillota</taxon>
        <taxon>Clostridia</taxon>
        <taxon>Eubacteriales</taxon>
        <taxon>Clostridiaceae</taxon>
        <taxon>Clostridium</taxon>
    </lineage>
</organism>
<proteinExistence type="inferred from homology"/>
<evidence type="ECO:0000256" key="1">
    <source>
        <dbReference type="ARBA" id="ARBA00005750"/>
    </source>
</evidence>
<dbReference type="InterPro" id="IPR016195">
    <property type="entry name" value="Pol/histidinol_Pase-like"/>
</dbReference>
<reference evidence="6 7" key="1">
    <citation type="submission" date="2020-08" db="EMBL/GenBank/DDBJ databases">
        <title>A Genomic Blueprint of the Chicken Gut Microbiome.</title>
        <authorList>
            <person name="Gilroy R."/>
            <person name="Ravi A."/>
            <person name="Getino M."/>
            <person name="Pursley I."/>
            <person name="Horton D.L."/>
            <person name="Alikhan N.-F."/>
            <person name="Baker D."/>
            <person name="Gharbi K."/>
            <person name="Hall N."/>
            <person name="Watson M."/>
            <person name="Adriaenssens E.M."/>
            <person name="Foster-Nyarko E."/>
            <person name="Jarju S."/>
            <person name="Secka A."/>
            <person name="Antonio M."/>
            <person name="Oren A."/>
            <person name="Chaudhuri R."/>
            <person name="La Ragione R.M."/>
            <person name="Hildebrand F."/>
            <person name="Pallen M.J."/>
        </authorList>
    </citation>
    <scope>NUCLEOTIDE SEQUENCE [LARGE SCALE GENOMIC DNA]</scope>
    <source>
        <strain evidence="6 7">Sa3CUN1</strain>
    </source>
</reference>
<evidence type="ECO:0000256" key="3">
    <source>
        <dbReference type="ARBA" id="ARBA00022801"/>
    </source>
</evidence>
<sequence length="270" mass="31315">MVDLHSHLIWDIDDGSKSREMTLNMLKQASEGGTSKLVLTPHYLPGHYEVPIESVKIRCKELKDLAKEEALDIEIYCGQEVYFTTNILEKYEQKLIGTINNSRYMLIEFNMRNFSVKEVLEVLYELQLKGIVPIIAHPERYNIFIKNPSLINEFIKEGFLFQLNIGSIIGDFGKEVKKTADIFLKHRIYSFFGSDAHRDENRNPNMSEGIEALKIRDENYFKYLKASGEELLKDEEIIFKGTKLKEKKGLLGLVNINFIKKGGVIWRNFK</sequence>
<protein>
    <recommendedName>
        <fullName evidence="2">protein-tyrosine-phosphatase</fullName>
        <ecNumber evidence="2">3.1.3.48</ecNumber>
    </recommendedName>
</protein>
<dbReference type="Pfam" id="PF19567">
    <property type="entry name" value="CpsB_CapC"/>
    <property type="match status" value="1"/>
</dbReference>
<dbReference type="Gene3D" id="3.20.20.140">
    <property type="entry name" value="Metal-dependent hydrolases"/>
    <property type="match status" value="1"/>
</dbReference>
<dbReference type="EMBL" id="JACSQZ010000109">
    <property type="protein sequence ID" value="MBD7916609.1"/>
    <property type="molecule type" value="Genomic_DNA"/>
</dbReference>
<keyword evidence="4" id="KW-0904">Protein phosphatase</keyword>
<dbReference type="Proteomes" id="UP000640335">
    <property type="component" value="Unassembled WGS sequence"/>
</dbReference>
<evidence type="ECO:0000256" key="2">
    <source>
        <dbReference type="ARBA" id="ARBA00013064"/>
    </source>
</evidence>
<keyword evidence="3" id="KW-0378">Hydrolase</keyword>
<dbReference type="PANTHER" id="PTHR39181">
    <property type="entry name" value="TYROSINE-PROTEIN PHOSPHATASE YWQE"/>
    <property type="match status" value="1"/>
</dbReference>
<dbReference type="PIRSF" id="PIRSF016557">
    <property type="entry name" value="Caps_synth_CpsB"/>
    <property type="match status" value="1"/>
</dbReference>
<dbReference type="EC" id="3.1.3.48" evidence="2"/>
<comment type="catalytic activity">
    <reaction evidence="5">
        <text>O-phospho-L-tyrosyl-[protein] + H2O = L-tyrosyl-[protein] + phosphate</text>
        <dbReference type="Rhea" id="RHEA:10684"/>
        <dbReference type="Rhea" id="RHEA-COMP:10136"/>
        <dbReference type="Rhea" id="RHEA-COMP:20101"/>
        <dbReference type="ChEBI" id="CHEBI:15377"/>
        <dbReference type="ChEBI" id="CHEBI:43474"/>
        <dbReference type="ChEBI" id="CHEBI:46858"/>
        <dbReference type="ChEBI" id="CHEBI:61978"/>
        <dbReference type="EC" id="3.1.3.48"/>
    </reaction>
</comment>
<dbReference type="InterPro" id="IPR016667">
    <property type="entry name" value="Caps_polysacc_synth_CpsB/CapC"/>
</dbReference>
<gene>
    <name evidence="6" type="ORF">H9660_15885</name>
</gene>
<evidence type="ECO:0000313" key="7">
    <source>
        <dbReference type="Proteomes" id="UP000640335"/>
    </source>
</evidence>
<accession>A0ABR8Q842</accession>
<evidence type="ECO:0000313" key="6">
    <source>
        <dbReference type="EMBL" id="MBD7916609.1"/>
    </source>
</evidence>
<evidence type="ECO:0000256" key="4">
    <source>
        <dbReference type="ARBA" id="ARBA00022912"/>
    </source>
</evidence>
<dbReference type="RefSeq" id="WP_191751346.1">
    <property type="nucleotide sequence ID" value="NZ_JACSQZ010000109.1"/>
</dbReference>
<dbReference type="PANTHER" id="PTHR39181:SF1">
    <property type="entry name" value="TYROSINE-PROTEIN PHOSPHATASE YWQE"/>
    <property type="match status" value="1"/>
</dbReference>
<keyword evidence="7" id="KW-1185">Reference proteome</keyword>
<comment type="similarity">
    <text evidence="1">Belongs to the metallo-dependent hydrolases superfamily. CpsB/CapC family.</text>
</comment>
<comment type="caution">
    <text evidence="6">The sequence shown here is derived from an EMBL/GenBank/DDBJ whole genome shotgun (WGS) entry which is preliminary data.</text>
</comment>
<dbReference type="SUPFAM" id="SSF89550">
    <property type="entry name" value="PHP domain-like"/>
    <property type="match status" value="1"/>
</dbReference>
<evidence type="ECO:0000256" key="5">
    <source>
        <dbReference type="ARBA" id="ARBA00051722"/>
    </source>
</evidence>